<evidence type="ECO:0000313" key="5">
    <source>
        <dbReference type="EMBL" id="PIA42295.1"/>
    </source>
</evidence>
<accession>A0A2G5DFK5</accession>
<dbReference type="Pfam" id="PF01535">
    <property type="entry name" value="PPR"/>
    <property type="match status" value="4"/>
</dbReference>
<evidence type="ECO:0000256" key="3">
    <source>
        <dbReference type="PROSITE-ProRule" id="PRU00708"/>
    </source>
</evidence>
<dbReference type="InterPro" id="IPR046849">
    <property type="entry name" value="E2_motif"/>
</dbReference>
<dbReference type="FunCoup" id="A0A2G5DFK5">
    <property type="interactions" value="1255"/>
</dbReference>
<name>A0A2G5DFK5_AQUCA</name>
<protein>
    <recommendedName>
        <fullName evidence="4">DYW domain-containing protein</fullName>
    </recommendedName>
</protein>
<evidence type="ECO:0000259" key="4">
    <source>
        <dbReference type="Pfam" id="PF14432"/>
    </source>
</evidence>
<organism evidence="5 6">
    <name type="scientific">Aquilegia coerulea</name>
    <name type="common">Rocky mountain columbine</name>
    <dbReference type="NCBI Taxonomy" id="218851"/>
    <lineage>
        <taxon>Eukaryota</taxon>
        <taxon>Viridiplantae</taxon>
        <taxon>Streptophyta</taxon>
        <taxon>Embryophyta</taxon>
        <taxon>Tracheophyta</taxon>
        <taxon>Spermatophyta</taxon>
        <taxon>Magnoliopsida</taxon>
        <taxon>Ranunculales</taxon>
        <taxon>Ranunculaceae</taxon>
        <taxon>Thalictroideae</taxon>
        <taxon>Aquilegia</taxon>
    </lineage>
</organism>
<gene>
    <name evidence="5" type="ORF">AQUCO_02000031v1</name>
</gene>
<feature type="repeat" description="PPR" evidence="3">
    <location>
        <begin position="187"/>
        <end position="221"/>
    </location>
</feature>
<keyword evidence="6" id="KW-1185">Reference proteome</keyword>
<dbReference type="Pfam" id="PF13041">
    <property type="entry name" value="PPR_2"/>
    <property type="match status" value="2"/>
</dbReference>
<feature type="domain" description="DYW" evidence="4">
    <location>
        <begin position="568"/>
        <end position="660"/>
    </location>
</feature>
<dbReference type="InterPro" id="IPR011990">
    <property type="entry name" value="TPR-like_helical_dom_sf"/>
</dbReference>
<dbReference type="EMBL" id="KZ305037">
    <property type="protein sequence ID" value="PIA42295.1"/>
    <property type="molecule type" value="Genomic_DNA"/>
</dbReference>
<reference evidence="5 6" key="1">
    <citation type="submission" date="2017-09" db="EMBL/GenBank/DDBJ databases">
        <title>WGS assembly of Aquilegia coerulea Goldsmith.</title>
        <authorList>
            <person name="Hodges S."/>
            <person name="Kramer E."/>
            <person name="Nordborg M."/>
            <person name="Tomkins J."/>
            <person name="Borevitz J."/>
            <person name="Derieg N."/>
            <person name="Yan J."/>
            <person name="Mihaltcheva S."/>
            <person name="Hayes R.D."/>
            <person name="Rokhsar D."/>
        </authorList>
    </citation>
    <scope>NUCLEOTIDE SEQUENCE [LARGE SCALE GENOMIC DNA]</scope>
    <source>
        <strain evidence="6">cv. Goldsmith</strain>
    </source>
</reference>
<proteinExistence type="inferred from homology"/>
<dbReference type="GO" id="GO:0009451">
    <property type="term" value="P:RNA modification"/>
    <property type="evidence" value="ECO:0007669"/>
    <property type="project" value="InterPro"/>
</dbReference>
<keyword evidence="2" id="KW-0677">Repeat</keyword>
<dbReference type="FunFam" id="1.25.40.10:FF:001030">
    <property type="entry name" value="Pentatricopeptide repeat-containing protein At1g09190"/>
    <property type="match status" value="1"/>
</dbReference>
<evidence type="ECO:0000256" key="1">
    <source>
        <dbReference type="ARBA" id="ARBA00006643"/>
    </source>
</evidence>
<dbReference type="Gene3D" id="1.25.40.10">
    <property type="entry name" value="Tetratricopeptide repeat domain"/>
    <property type="match status" value="4"/>
</dbReference>
<dbReference type="Pfam" id="PF20431">
    <property type="entry name" value="E_motif"/>
    <property type="match status" value="1"/>
</dbReference>
<dbReference type="GO" id="GO:0003723">
    <property type="term" value="F:RNA binding"/>
    <property type="evidence" value="ECO:0007669"/>
    <property type="project" value="InterPro"/>
</dbReference>
<evidence type="ECO:0000256" key="2">
    <source>
        <dbReference type="ARBA" id="ARBA00022737"/>
    </source>
</evidence>
<dbReference type="GO" id="GO:0008270">
    <property type="term" value="F:zinc ion binding"/>
    <property type="evidence" value="ECO:0007669"/>
    <property type="project" value="InterPro"/>
</dbReference>
<dbReference type="PROSITE" id="PS51375">
    <property type="entry name" value="PPR"/>
    <property type="match status" value="5"/>
</dbReference>
<dbReference type="NCBIfam" id="TIGR00756">
    <property type="entry name" value="PPR"/>
    <property type="match status" value="5"/>
</dbReference>
<dbReference type="PANTHER" id="PTHR47926">
    <property type="entry name" value="PENTATRICOPEPTIDE REPEAT-CONTAINING PROTEIN"/>
    <property type="match status" value="1"/>
</dbReference>
<comment type="similarity">
    <text evidence="1">Belongs to the PPR family. PCMP-H subfamily.</text>
</comment>
<dbReference type="InterPro" id="IPR032867">
    <property type="entry name" value="DYW_dom"/>
</dbReference>
<dbReference type="InParanoid" id="A0A2G5DFK5"/>
<dbReference type="Pfam" id="PF14432">
    <property type="entry name" value="DYW_deaminase"/>
    <property type="match status" value="1"/>
</dbReference>
<feature type="repeat" description="PPR" evidence="3">
    <location>
        <begin position="321"/>
        <end position="351"/>
    </location>
</feature>
<dbReference type="FunFam" id="1.25.40.10:FF:000325">
    <property type="entry name" value="Pentatricopeptide repeat-containing protein At4g14820"/>
    <property type="match status" value="1"/>
</dbReference>
<feature type="repeat" description="PPR" evidence="3">
    <location>
        <begin position="249"/>
        <end position="283"/>
    </location>
</feature>
<sequence length="660" mass="74311">MFAISRHFIKLNQLSISFSHHHYHSQSQHKTILPNLNFSLYEQKLQQREVLETKLISLLNGCNNINQIKQLHSHLIRKGLDQCSFVLAKLIRILTKLNVSIDSYPRLIFNQVRYPNAFLYTSVIRGYSLLGPFDEAILIYSRMRWDGIRPVSFTFSALFKACAAKLDVELGRQIHAQTFFIGGYESDLFVGNTLIDMYVKCGFLDCGRCVFDEMPERDVISWTSLIVAYAKNGDMNVAGELFEGLPEKDMVAWTAMITGYVQNAKPKEALKMFEMMRDAGVRTDEVALVGGISACAQLVAEKHAQWILDVADKEGLSPVKNVVVGSAFIDMYSKCGRVEEAYRVFESMKEKNVYSYSSMIVGFAMHGKADEAMKLFYEMVETETKPNRVTFIGVLTACSHAGMVQQGRRLFASMQKDYGVVPEADHYACMVDLLGRAGHLEEALELAETMPLEPHGGVWGALLGACRLHGNPDIAEIAAKHLFELEPNSIGNYILLSNIYALAGRMEDVSRIRKLVRGKGLKKNPGCSWVEAKDGNIHEFYAGEMTHPKSNEIKKELEKLLDTLKREGYKPNLSSIVYDISDGEKECLLKTHSEKLALSFGLLTTTAGSPIKIVKNLRVCEDCHLVMCGASRITKREIVLRDNMRFHHFRDGVCSCGDFW</sequence>
<dbReference type="STRING" id="218851.A0A2G5DFK5"/>
<evidence type="ECO:0000313" key="6">
    <source>
        <dbReference type="Proteomes" id="UP000230069"/>
    </source>
</evidence>
<dbReference type="InterPro" id="IPR046848">
    <property type="entry name" value="E_motif"/>
</dbReference>
<dbReference type="Pfam" id="PF20430">
    <property type="entry name" value="Eplus_motif"/>
    <property type="match status" value="1"/>
</dbReference>
<dbReference type="FunFam" id="1.25.40.10:FF:000348">
    <property type="entry name" value="Pentatricopeptide repeat-containing protein chloroplastic"/>
    <property type="match status" value="1"/>
</dbReference>
<feature type="repeat" description="PPR" evidence="3">
    <location>
        <begin position="352"/>
        <end position="386"/>
    </location>
</feature>
<dbReference type="OrthoDB" id="185373at2759"/>
<dbReference type="InterPro" id="IPR046960">
    <property type="entry name" value="PPR_At4g14850-like_plant"/>
</dbReference>
<dbReference type="AlphaFoldDB" id="A0A2G5DFK5"/>
<dbReference type="Proteomes" id="UP000230069">
    <property type="component" value="Unassembled WGS sequence"/>
</dbReference>
<dbReference type="PANTHER" id="PTHR47926:SF523">
    <property type="entry name" value="DYW DOMAIN-CONTAINING PROTEIN"/>
    <property type="match status" value="1"/>
</dbReference>
<feature type="repeat" description="PPR" evidence="3">
    <location>
        <begin position="116"/>
        <end position="150"/>
    </location>
</feature>
<dbReference type="InterPro" id="IPR002885">
    <property type="entry name" value="PPR_rpt"/>
</dbReference>